<name>A0ABM1VTY0_APLCA</name>
<evidence type="ECO:0000256" key="1">
    <source>
        <dbReference type="ARBA" id="ARBA00004141"/>
    </source>
</evidence>
<dbReference type="PANTHER" id="PTHR46121:SF4">
    <property type="entry name" value="STEROIDOGENIC ACUTE REGULATORY PROTEIN-LIKE"/>
    <property type="match status" value="1"/>
</dbReference>
<proteinExistence type="predicted"/>
<dbReference type="GeneID" id="101862583"/>
<dbReference type="Pfam" id="PF10457">
    <property type="entry name" value="MENTAL"/>
    <property type="match status" value="1"/>
</dbReference>
<evidence type="ECO:0000313" key="7">
    <source>
        <dbReference type="Proteomes" id="UP000694888"/>
    </source>
</evidence>
<feature type="transmembrane region" description="Helical" evidence="5">
    <location>
        <begin position="195"/>
        <end position="215"/>
    </location>
</feature>
<feature type="compositionally biased region" description="Polar residues" evidence="4">
    <location>
        <begin position="8"/>
        <end position="21"/>
    </location>
</feature>
<keyword evidence="3 5" id="KW-0472">Membrane</keyword>
<dbReference type="SUPFAM" id="SSF55961">
    <property type="entry name" value="Bet v1-like"/>
    <property type="match status" value="1"/>
</dbReference>
<dbReference type="InterPro" id="IPR019498">
    <property type="entry name" value="MENTAL"/>
</dbReference>
<evidence type="ECO:0000259" key="6">
    <source>
        <dbReference type="PROSITE" id="PS51439"/>
    </source>
</evidence>
<keyword evidence="5" id="KW-1133">Transmembrane helix</keyword>
<dbReference type="Gene3D" id="3.30.530.20">
    <property type="match status" value="1"/>
</dbReference>
<evidence type="ECO:0000256" key="5">
    <source>
        <dbReference type="SAM" id="Phobius"/>
    </source>
</evidence>
<comment type="subcellular location">
    <subcellularLocation>
        <location evidence="1">Membrane</location>
        <topology evidence="1">Multi-pass membrane protein</topology>
    </subcellularLocation>
</comment>
<dbReference type="InterPro" id="IPR023393">
    <property type="entry name" value="START-like_dom_sf"/>
</dbReference>
<feature type="transmembrane region" description="Helical" evidence="5">
    <location>
        <begin position="163"/>
        <end position="183"/>
    </location>
</feature>
<dbReference type="InterPro" id="IPR051869">
    <property type="entry name" value="STARD3"/>
</dbReference>
<dbReference type="PANTHER" id="PTHR46121">
    <property type="entry name" value="STEROIDOGENIC ACUTE REGULATORY PROTEIN-LIKE"/>
    <property type="match status" value="1"/>
</dbReference>
<feature type="region of interest" description="Disordered" evidence="4">
    <location>
        <begin position="1"/>
        <end position="22"/>
    </location>
</feature>
<keyword evidence="2 5" id="KW-0812">Transmembrane</keyword>
<gene>
    <name evidence="8" type="primary">LOC101862583</name>
</gene>
<sequence length="469" mass="51527">MPAAPIMSINSDVSPLPASSSAREEQAKVAGHVIYNSVHGAADNTRIPPPVSAPVLPSFSDPDMGGPSGPAPLTASLAADPMSEGRMSSVRRTFCLFVLFDLILMFILWVIYAQLIGDTGYKAFEKEVQNYTFASSLFDSVMLSAVRFTFLLLAYALYRSGHWWMVAFTTALTCGVLIAKIFLFDFEGSKSNNNPLSYCIIIISFVLAWVETWFLDFKVLPHEKKLMSRLAASTGRGYGSTYTSQGYRTFSNDDMQSVITEDNQFYSPLDSPEGSDTESDVKESRGAVGGAVAARGLSRQASGSSINSRHFEVEGDGLASRFTLADGLVFKKHSLPQTGVLKDPHPYLSSSHGIPLYVVQPRRVLNAFSTPQGAAENDYVRLARHSWEVLWTYITSPESDWKSESGSSIEAGVVHSKKVKGVGKVFRLTTLIEWSPKATYEAVNFQPETQPQWNSALKESQIATRLYDL</sequence>
<dbReference type="PROSITE" id="PS51439">
    <property type="entry name" value="MENTAL"/>
    <property type="match status" value="1"/>
</dbReference>
<dbReference type="Proteomes" id="UP000694888">
    <property type="component" value="Unplaced"/>
</dbReference>
<reference evidence="8" key="1">
    <citation type="submission" date="2025-08" db="UniProtKB">
        <authorList>
            <consortium name="RefSeq"/>
        </authorList>
    </citation>
    <scope>IDENTIFICATION</scope>
</reference>
<evidence type="ECO:0000256" key="3">
    <source>
        <dbReference type="ARBA" id="ARBA00023136"/>
    </source>
</evidence>
<keyword evidence="7" id="KW-1185">Reference proteome</keyword>
<evidence type="ECO:0000256" key="4">
    <source>
        <dbReference type="SAM" id="MobiDB-lite"/>
    </source>
</evidence>
<feature type="domain" description="MENTAL" evidence="6">
    <location>
        <begin position="87"/>
        <end position="262"/>
    </location>
</feature>
<feature type="transmembrane region" description="Helical" evidence="5">
    <location>
        <begin position="94"/>
        <end position="117"/>
    </location>
</feature>
<evidence type="ECO:0000313" key="8">
    <source>
        <dbReference type="RefSeq" id="XP_035825872.1"/>
    </source>
</evidence>
<dbReference type="RefSeq" id="XP_035825872.1">
    <property type="nucleotide sequence ID" value="XM_035969979.1"/>
</dbReference>
<protein>
    <submittedName>
        <fullName evidence="8">Uncharacterized protein LOC101862583</fullName>
    </submittedName>
</protein>
<accession>A0ABM1VTY0</accession>
<evidence type="ECO:0000256" key="2">
    <source>
        <dbReference type="ARBA" id="ARBA00022692"/>
    </source>
</evidence>
<organism evidence="7 8">
    <name type="scientific">Aplysia californica</name>
    <name type="common">California sea hare</name>
    <dbReference type="NCBI Taxonomy" id="6500"/>
    <lineage>
        <taxon>Eukaryota</taxon>
        <taxon>Metazoa</taxon>
        <taxon>Spiralia</taxon>
        <taxon>Lophotrochozoa</taxon>
        <taxon>Mollusca</taxon>
        <taxon>Gastropoda</taxon>
        <taxon>Heterobranchia</taxon>
        <taxon>Euthyneura</taxon>
        <taxon>Tectipleura</taxon>
        <taxon>Aplysiida</taxon>
        <taxon>Aplysioidea</taxon>
        <taxon>Aplysiidae</taxon>
        <taxon>Aplysia</taxon>
    </lineage>
</organism>